<accession>A0A437KL55</accession>
<evidence type="ECO:0000313" key="3">
    <source>
        <dbReference type="EMBL" id="RVT71775.1"/>
    </source>
</evidence>
<name>A0A437KL55_9FLAO</name>
<reference evidence="3 4" key="1">
    <citation type="submission" date="2019-01" db="EMBL/GenBank/DDBJ databases">
        <authorList>
            <person name="Chen W.-M."/>
        </authorList>
    </citation>
    <scope>NUCLEOTIDE SEQUENCE [LARGE SCALE GENOMIC DNA]</scope>
    <source>
        <strain evidence="3 4">BBQ-12</strain>
    </source>
</reference>
<dbReference type="SUPFAM" id="SSF54427">
    <property type="entry name" value="NTF2-like"/>
    <property type="match status" value="1"/>
</dbReference>
<dbReference type="GO" id="GO:0046491">
    <property type="term" value="P:L-methylmalonyl-CoA metabolic process"/>
    <property type="evidence" value="ECO:0007669"/>
    <property type="project" value="TreeGrafter"/>
</dbReference>
<dbReference type="PANTHER" id="PTHR43048:SF6">
    <property type="entry name" value="BLR8189 PROTEIN"/>
    <property type="match status" value="1"/>
</dbReference>
<dbReference type="RefSeq" id="WP_128197556.1">
    <property type="nucleotide sequence ID" value="NZ_SACJ01000015.1"/>
</dbReference>
<sequence>MKTNNKSNQKLQTSAIALLNLVLFFSTSEKTEAQNRANIVGIDHIGVNVPDMNQAIGFFTDVLGFSPVTTLGPIPLDDNWKKTNHLQAGTGPVTIKMVKAGTGANIELFEYKENKGSTKHPGGDDIGASHIAFYTDNIKQSVEYLKSKGVQFLGEPFLMPSGDTEGESWVYFLTPWGSKMELVSYPNGKGYEKNKPATLLWSPKNSLGEFNLSKNNTETISESAIRSLVETHLAIWNEKDVKKREALMKKVYADTIEMVDSHFIAIGHTDINGFIEGLHKKNPNSRFSHIKAIDVNHNVARLYWQNGSFEEPDATTGMDLFIFENGKVNRLYVFVDDKR</sequence>
<dbReference type="InterPro" id="IPR032710">
    <property type="entry name" value="NTF2-like_dom_sf"/>
</dbReference>
<dbReference type="Proteomes" id="UP000285211">
    <property type="component" value="Unassembled WGS sequence"/>
</dbReference>
<keyword evidence="4" id="KW-1185">Reference proteome</keyword>
<dbReference type="OrthoDB" id="2613830at2"/>
<proteinExistence type="predicted"/>
<evidence type="ECO:0000313" key="4">
    <source>
        <dbReference type="Proteomes" id="UP000285211"/>
    </source>
</evidence>
<dbReference type="InterPro" id="IPR051785">
    <property type="entry name" value="MMCE/EMCE_epimerase"/>
</dbReference>
<organism evidence="3 4">
    <name type="scientific">Flavobacterium sufflavum</name>
    <dbReference type="NCBI Taxonomy" id="1921138"/>
    <lineage>
        <taxon>Bacteria</taxon>
        <taxon>Pseudomonadati</taxon>
        <taxon>Bacteroidota</taxon>
        <taxon>Flavobacteriia</taxon>
        <taxon>Flavobacteriales</taxon>
        <taxon>Flavobacteriaceae</taxon>
        <taxon>Flavobacterium</taxon>
    </lineage>
</organism>
<dbReference type="GO" id="GO:0046872">
    <property type="term" value="F:metal ion binding"/>
    <property type="evidence" value="ECO:0007669"/>
    <property type="project" value="UniProtKB-KW"/>
</dbReference>
<dbReference type="AlphaFoldDB" id="A0A437KL55"/>
<gene>
    <name evidence="3" type="ORF">EOD40_16895</name>
</gene>
<evidence type="ECO:0000259" key="2">
    <source>
        <dbReference type="PROSITE" id="PS51819"/>
    </source>
</evidence>
<keyword evidence="1" id="KW-0479">Metal-binding</keyword>
<dbReference type="PANTHER" id="PTHR43048">
    <property type="entry name" value="METHYLMALONYL-COA EPIMERASE"/>
    <property type="match status" value="1"/>
</dbReference>
<dbReference type="Gene3D" id="3.10.180.10">
    <property type="entry name" value="2,3-Dihydroxybiphenyl 1,2-Dioxygenase, domain 1"/>
    <property type="match status" value="1"/>
</dbReference>
<dbReference type="InterPro" id="IPR004360">
    <property type="entry name" value="Glyas_Fos-R_dOase_dom"/>
</dbReference>
<feature type="domain" description="VOC" evidence="2">
    <location>
        <begin position="41"/>
        <end position="185"/>
    </location>
</feature>
<dbReference type="Gene3D" id="3.10.450.50">
    <property type="match status" value="1"/>
</dbReference>
<dbReference type="SUPFAM" id="SSF54593">
    <property type="entry name" value="Glyoxalase/Bleomycin resistance protein/Dihydroxybiphenyl dioxygenase"/>
    <property type="match status" value="1"/>
</dbReference>
<dbReference type="PROSITE" id="PS51819">
    <property type="entry name" value="VOC"/>
    <property type="match status" value="1"/>
</dbReference>
<comment type="caution">
    <text evidence="3">The sequence shown here is derived from an EMBL/GenBank/DDBJ whole genome shotgun (WGS) entry which is preliminary data.</text>
</comment>
<dbReference type="InterPro" id="IPR029068">
    <property type="entry name" value="Glyas_Bleomycin-R_OHBP_Dase"/>
</dbReference>
<dbReference type="EMBL" id="SACJ01000015">
    <property type="protein sequence ID" value="RVT71775.1"/>
    <property type="molecule type" value="Genomic_DNA"/>
</dbReference>
<dbReference type="GO" id="GO:0004493">
    <property type="term" value="F:methylmalonyl-CoA epimerase activity"/>
    <property type="evidence" value="ECO:0007669"/>
    <property type="project" value="TreeGrafter"/>
</dbReference>
<evidence type="ECO:0000256" key="1">
    <source>
        <dbReference type="ARBA" id="ARBA00022723"/>
    </source>
</evidence>
<dbReference type="InterPro" id="IPR037523">
    <property type="entry name" value="VOC_core"/>
</dbReference>
<protein>
    <submittedName>
        <fullName evidence="3">Glyoxalase</fullName>
    </submittedName>
</protein>
<dbReference type="Pfam" id="PF00903">
    <property type="entry name" value="Glyoxalase"/>
    <property type="match status" value="1"/>
</dbReference>